<dbReference type="OrthoDB" id="6584579at2759"/>
<organism evidence="1 2">
    <name type="scientific">Aphis craccivora</name>
    <name type="common">Cowpea aphid</name>
    <dbReference type="NCBI Taxonomy" id="307492"/>
    <lineage>
        <taxon>Eukaryota</taxon>
        <taxon>Metazoa</taxon>
        <taxon>Ecdysozoa</taxon>
        <taxon>Arthropoda</taxon>
        <taxon>Hexapoda</taxon>
        <taxon>Insecta</taxon>
        <taxon>Pterygota</taxon>
        <taxon>Neoptera</taxon>
        <taxon>Paraneoptera</taxon>
        <taxon>Hemiptera</taxon>
        <taxon>Sternorrhyncha</taxon>
        <taxon>Aphidomorpha</taxon>
        <taxon>Aphidoidea</taxon>
        <taxon>Aphididae</taxon>
        <taxon>Aphidini</taxon>
        <taxon>Aphis</taxon>
        <taxon>Aphis</taxon>
    </lineage>
</organism>
<sequence length="302" mass="35453">MEILKSNGFCELLLSWFSSYPTNRTQYIKRSVLKNDYILLQRDLYAIDVWAKNIGLKVSFHIFPQNPIIHLTKYTVYDSLLTNAGSTVNDLGITLDRELTFHNHIEKSCCKPLKTLGFIKRVSLEFDLISPLNALFCTLVRSILEYGIVIWDLPTVNGMNQLERIQRKFLSFTTMVLHIDHLPHEYDPVLKRIELTILADRRVSANKVCLRNLINGSINCHVLLSQLNFKIPTFHSRITYPFFIPLCTTYYSLMYETSRQTVNKIKINNYKNYNTFNELDLILVHFSFQLKYFSIVLRYLKF</sequence>
<evidence type="ECO:0000313" key="1">
    <source>
        <dbReference type="EMBL" id="KAF0731294.1"/>
    </source>
</evidence>
<protein>
    <submittedName>
        <fullName evidence="1">RNA-directed DNA polymerase from mobile element jockey</fullName>
    </submittedName>
</protein>
<dbReference type="AlphaFoldDB" id="A0A6G0WV04"/>
<dbReference type="EMBL" id="VUJU01008405">
    <property type="protein sequence ID" value="KAF0731294.1"/>
    <property type="molecule type" value="Genomic_DNA"/>
</dbReference>
<keyword evidence="2" id="KW-1185">Reference proteome</keyword>
<comment type="caution">
    <text evidence="1">The sequence shown here is derived from an EMBL/GenBank/DDBJ whole genome shotgun (WGS) entry which is preliminary data.</text>
</comment>
<name>A0A6G0WV04_APHCR</name>
<gene>
    <name evidence="1" type="ORF">FWK35_00024947</name>
</gene>
<evidence type="ECO:0000313" key="2">
    <source>
        <dbReference type="Proteomes" id="UP000478052"/>
    </source>
</evidence>
<dbReference type="Proteomes" id="UP000478052">
    <property type="component" value="Unassembled WGS sequence"/>
</dbReference>
<dbReference type="GO" id="GO:0003964">
    <property type="term" value="F:RNA-directed DNA polymerase activity"/>
    <property type="evidence" value="ECO:0007669"/>
    <property type="project" value="UniProtKB-KW"/>
</dbReference>
<proteinExistence type="predicted"/>
<accession>A0A6G0WV04</accession>
<keyword evidence="1" id="KW-0548">Nucleotidyltransferase</keyword>
<keyword evidence="1" id="KW-0808">Transferase</keyword>
<reference evidence="1 2" key="1">
    <citation type="submission" date="2019-08" db="EMBL/GenBank/DDBJ databases">
        <title>Whole genome of Aphis craccivora.</title>
        <authorList>
            <person name="Voronova N.V."/>
            <person name="Shulinski R.S."/>
            <person name="Bandarenka Y.V."/>
            <person name="Zhorov D.G."/>
            <person name="Warner D."/>
        </authorList>
    </citation>
    <scope>NUCLEOTIDE SEQUENCE [LARGE SCALE GENOMIC DNA]</scope>
    <source>
        <strain evidence="1">180601</strain>
        <tissue evidence="1">Whole Body</tissue>
    </source>
</reference>
<keyword evidence="1" id="KW-0695">RNA-directed DNA polymerase</keyword>